<dbReference type="OrthoDB" id="9812459at2"/>
<name>A0A1M7ZJP1_9HYPH</name>
<gene>
    <name evidence="1" type="ORF">SAMN02745172_01977</name>
</gene>
<sequence length="152" mass="16236">MTRTVALNANCLVVVADGEKALFLRNAGDAKFPNLRVERLLEAGHNPPTHDQGTDRPGRVAVGAARSAVEGADWHDRAEAAFAADIMAALHEMHRDGQCKEVVLVAAPRTLAVLRQGTSALGEAVVAEIAKDLTKLPVWDIEKHLAAQPADH</sequence>
<dbReference type="Proteomes" id="UP000186406">
    <property type="component" value="Unassembled WGS sequence"/>
</dbReference>
<dbReference type="EMBL" id="FRXO01000003">
    <property type="protein sequence ID" value="SHO65124.1"/>
    <property type="molecule type" value="Genomic_DNA"/>
</dbReference>
<evidence type="ECO:0000313" key="2">
    <source>
        <dbReference type="Proteomes" id="UP000186406"/>
    </source>
</evidence>
<evidence type="ECO:0000313" key="1">
    <source>
        <dbReference type="EMBL" id="SHO65124.1"/>
    </source>
</evidence>
<dbReference type="Pfam" id="PF18856">
    <property type="entry name" value="baeRF_family12"/>
    <property type="match status" value="1"/>
</dbReference>
<organism evidence="1 2">
    <name type="scientific">Pseudoxanthobacter soli DSM 19599</name>
    <dbReference type="NCBI Taxonomy" id="1123029"/>
    <lineage>
        <taxon>Bacteria</taxon>
        <taxon>Pseudomonadati</taxon>
        <taxon>Pseudomonadota</taxon>
        <taxon>Alphaproteobacteria</taxon>
        <taxon>Hyphomicrobiales</taxon>
        <taxon>Segnochrobactraceae</taxon>
        <taxon>Pseudoxanthobacter</taxon>
    </lineage>
</organism>
<dbReference type="AlphaFoldDB" id="A0A1M7ZJP1"/>
<dbReference type="STRING" id="1123029.SAMN02745172_01977"/>
<reference evidence="1 2" key="1">
    <citation type="submission" date="2016-12" db="EMBL/GenBank/DDBJ databases">
        <authorList>
            <person name="Song W.-J."/>
            <person name="Kurnit D.M."/>
        </authorList>
    </citation>
    <scope>NUCLEOTIDE SEQUENCE [LARGE SCALE GENOMIC DNA]</scope>
    <source>
        <strain evidence="1 2">DSM 19599</strain>
    </source>
</reference>
<keyword evidence="2" id="KW-1185">Reference proteome</keyword>
<protein>
    <submittedName>
        <fullName evidence="1">Protein required for attachment to host cells</fullName>
    </submittedName>
</protein>
<dbReference type="RefSeq" id="WP_073628022.1">
    <property type="nucleotide sequence ID" value="NZ_FRXO01000003.1"/>
</dbReference>
<dbReference type="InterPro" id="IPR041374">
    <property type="entry name" value="BaeRF_family12"/>
</dbReference>
<proteinExistence type="predicted"/>
<accession>A0A1M7ZJP1</accession>